<proteinExistence type="predicted"/>
<accession>A0ACB6Z6Q1</accession>
<dbReference type="Proteomes" id="UP000886501">
    <property type="component" value="Unassembled WGS sequence"/>
</dbReference>
<evidence type="ECO:0000313" key="2">
    <source>
        <dbReference type="Proteomes" id="UP000886501"/>
    </source>
</evidence>
<protein>
    <submittedName>
        <fullName evidence="1">RNA-binding domain-containing protein</fullName>
    </submittedName>
</protein>
<gene>
    <name evidence="1" type="ORF">BDM02DRAFT_3189915</name>
</gene>
<comment type="caution">
    <text evidence="1">The sequence shown here is derived from an EMBL/GenBank/DDBJ whole genome shotgun (WGS) entry which is preliminary data.</text>
</comment>
<reference evidence="1" key="1">
    <citation type="submission" date="2019-10" db="EMBL/GenBank/DDBJ databases">
        <authorList>
            <consortium name="DOE Joint Genome Institute"/>
            <person name="Kuo A."/>
            <person name="Miyauchi S."/>
            <person name="Kiss E."/>
            <person name="Drula E."/>
            <person name="Kohler A."/>
            <person name="Sanchez-Garcia M."/>
            <person name="Andreopoulos B."/>
            <person name="Barry K.W."/>
            <person name="Bonito G."/>
            <person name="Buee M."/>
            <person name="Carver A."/>
            <person name="Chen C."/>
            <person name="Cichocki N."/>
            <person name="Clum A."/>
            <person name="Culley D."/>
            <person name="Crous P.W."/>
            <person name="Fauchery L."/>
            <person name="Girlanda M."/>
            <person name="Hayes R."/>
            <person name="Keri Z."/>
            <person name="Labutti K."/>
            <person name="Lipzen A."/>
            <person name="Lombard V."/>
            <person name="Magnuson J."/>
            <person name="Maillard F."/>
            <person name="Morin E."/>
            <person name="Murat C."/>
            <person name="Nolan M."/>
            <person name="Ohm R."/>
            <person name="Pangilinan J."/>
            <person name="Pereira M."/>
            <person name="Perotto S."/>
            <person name="Peter M."/>
            <person name="Riley R."/>
            <person name="Sitrit Y."/>
            <person name="Stielow B."/>
            <person name="Szollosi G."/>
            <person name="Zifcakova L."/>
            <person name="Stursova M."/>
            <person name="Spatafora J.W."/>
            <person name="Tedersoo L."/>
            <person name="Vaario L.-M."/>
            <person name="Yamada A."/>
            <person name="Yan M."/>
            <person name="Wang P."/>
            <person name="Xu J."/>
            <person name="Bruns T."/>
            <person name="Baldrian P."/>
            <person name="Vilgalys R."/>
            <person name="Henrissat B."/>
            <person name="Grigoriev I.V."/>
            <person name="Hibbett D."/>
            <person name="Nagy L.G."/>
            <person name="Martin F.M."/>
        </authorList>
    </citation>
    <scope>NUCLEOTIDE SEQUENCE</scope>
    <source>
        <strain evidence="1">P2</strain>
    </source>
</reference>
<dbReference type="EMBL" id="MU118100">
    <property type="protein sequence ID" value="KAF9645184.1"/>
    <property type="molecule type" value="Genomic_DNA"/>
</dbReference>
<sequence>MFSKARHEDGKSQGYAHADFESKQDAIRANKDHQESAMRIGDRKIRMEYAFPQRDKGGSAPPRRAVKARHEPSPTIFIGNIPYEATREDISEALKPLGNAVAVRIALNREGKPKRYAHVDFTNTAEAESVLKHYRHHPIHVLNQEVRLDRSSPAEMAYPPSPRVYFTNWEGNASSLRSHFRALRSKIVDICFFKSPDPDTLTGSGFVEFRDLETATEALTRFNTPELALAYARSRDRSKPRSATRWEDKKTTGSSFGLKNRRERK</sequence>
<name>A0ACB6Z6Q1_THEGA</name>
<evidence type="ECO:0000313" key="1">
    <source>
        <dbReference type="EMBL" id="KAF9645184.1"/>
    </source>
</evidence>
<reference evidence="1" key="2">
    <citation type="journal article" date="2020" name="Nat. Commun.">
        <title>Large-scale genome sequencing of mycorrhizal fungi provides insights into the early evolution of symbiotic traits.</title>
        <authorList>
            <person name="Miyauchi S."/>
            <person name="Kiss E."/>
            <person name="Kuo A."/>
            <person name="Drula E."/>
            <person name="Kohler A."/>
            <person name="Sanchez-Garcia M."/>
            <person name="Morin E."/>
            <person name="Andreopoulos B."/>
            <person name="Barry K.W."/>
            <person name="Bonito G."/>
            <person name="Buee M."/>
            <person name="Carver A."/>
            <person name="Chen C."/>
            <person name="Cichocki N."/>
            <person name="Clum A."/>
            <person name="Culley D."/>
            <person name="Crous P.W."/>
            <person name="Fauchery L."/>
            <person name="Girlanda M."/>
            <person name="Hayes R.D."/>
            <person name="Keri Z."/>
            <person name="LaButti K."/>
            <person name="Lipzen A."/>
            <person name="Lombard V."/>
            <person name="Magnuson J."/>
            <person name="Maillard F."/>
            <person name="Murat C."/>
            <person name="Nolan M."/>
            <person name="Ohm R.A."/>
            <person name="Pangilinan J."/>
            <person name="Pereira M.F."/>
            <person name="Perotto S."/>
            <person name="Peter M."/>
            <person name="Pfister S."/>
            <person name="Riley R."/>
            <person name="Sitrit Y."/>
            <person name="Stielow J.B."/>
            <person name="Szollosi G."/>
            <person name="Zifcakova L."/>
            <person name="Stursova M."/>
            <person name="Spatafora J.W."/>
            <person name="Tedersoo L."/>
            <person name="Vaario L.M."/>
            <person name="Yamada A."/>
            <person name="Yan M."/>
            <person name="Wang P."/>
            <person name="Xu J."/>
            <person name="Bruns T."/>
            <person name="Baldrian P."/>
            <person name="Vilgalys R."/>
            <person name="Dunand C."/>
            <person name="Henrissat B."/>
            <person name="Grigoriev I.V."/>
            <person name="Hibbett D."/>
            <person name="Nagy L.G."/>
            <person name="Martin F.M."/>
        </authorList>
    </citation>
    <scope>NUCLEOTIDE SEQUENCE</scope>
    <source>
        <strain evidence="1">P2</strain>
    </source>
</reference>
<organism evidence="1 2">
    <name type="scientific">Thelephora ganbajun</name>
    <name type="common">Ganba fungus</name>
    <dbReference type="NCBI Taxonomy" id="370292"/>
    <lineage>
        <taxon>Eukaryota</taxon>
        <taxon>Fungi</taxon>
        <taxon>Dikarya</taxon>
        <taxon>Basidiomycota</taxon>
        <taxon>Agaricomycotina</taxon>
        <taxon>Agaricomycetes</taxon>
        <taxon>Thelephorales</taxon>
        <taxon>Thelephoraceae</taxon>
        <taxon>Thelephora</taxon>
    </lineage>
</organism>
<keyword evidence="2" id="KW-1185">Reference proteome</keyword>